<organism evidence="4 5">
    <name type="scientific">Marinobacter psychrophilus</name>
    <dbReference type="NCBI Taxonomy" id="330734"/>
    <lineage>
        <taxon>Bacteria</taxon>
        <taxon>Pseudomonadati</taxon>
        <taxon>Pseudomonadota</taxon>
        <taxon>Gammaproteobacteria</taxon>
        <taxon>Pseudomonadales</taxon>
        <taxon>Marinobacteraceae</taxon>
        <taxon>Marinobacter</taxon>
    </lineage>
</organism>
<keyword evidence="1" id="KW-0595">Phospholipid degradation</keyword>
<dbReference type="SUPFAM" id="SSF101307">
    <property type="entry name" value="YutG-like"/>
    <property type="match status" value="1"/>
</dbReference>
<dbReference type="Proteomes" id="UP000036406">
    <property type="component" value="Chromosome"/>
</dbReference>
<feature type="transmembrane region" description="Helical" evidence="2">
    <location>
        <begin position="64"/>
        <end position="81"/>
    </location>
</feature>
<protein>
    <recommendedName>
        <fullName evidence="1">Phosphatidylglycerophosphatase A</fullName>
        <ecNumber evidence="1">3.1.3.27</ecNumber>
    </recommendedName>
    <alternativeName>
        <fullName evidence="1">Phosphatidylglycerolphosphate phosphatase A</fullName>
    </alternativeName>
</protein>
<dbReference type="GO" id="GO:0005886">
    <property type="term" value="C:plasma membrane"/>
    <property type="evidence" value="ECO:0007669"/>
    <property type="project" value="UniProtKB-SubCell"/>
</dbReference>
<dbReference type="STRING" id="330734.ABA45_03735"/>
<keyword evidence="1 2" id="KW-0472">Membrane</keyword>
<dbReference type="PANTHER" id="PTHR36305:SF1">
    <property type="entry name" value="PHOSPHATIDYLGLYCEROPHOSPHATASE A"/>
    <property type="match status" value="1"/>
</dbReference>
<dbReference type="CDD" id="cd06971">
    <property type="entry name" value="PgpA"/>
    <property type="match status" value="1"/>
</dbReference>
<dbReference type="InterPro" id="IPR036681">
    <property type="entry name" value="PgpA-like_sf"/>
</dbReference>
<feature type="domain" description="YutG/PgpA" evidence="3">
    <location>
        <begin position="29"/>
        <end position="166"/>
    </location>
</feature>
<dbReference type="PATRIC" id="fig|330734.3.peg.807"/>
<evidence type="ECO:0000313" key="5">
    <source>
        <dbReference type="Proteomes" id="UP000036406"/>
    </source>
</evidence>
<dbReference type="GO" id="GO:0008962">
    <property type="term" value="F:phosphatidylglycerophosphatase activity"/>
    <property type="evidence" value="ECO:0007669"/>
    <property type="project" value="UniProtKB-EC"/>
</dbReference>
<evidence type="ECO:0000256" key="2">
    <source>
        <dbReference type="SAM" id="Phobius"/>
    </source>
</evidence>
<keyword evidence="5" id="KW-1185">Reference proteome</keyword>
<dbReference type="EMBL" id="CP011494">
    <property type="protein sequence ID" value="AKO51647.1"/>
    <property type="molecule type" value="Genomic_DNA"/>
</dbReference>
<dbReference type="RefSeq" id="WP_048384380.1">
    <property type="nucleotide sequence ID" value="NZ_CP011494.1"/>
</dbReference>
<dbReference type="AlphaFoldDB" id="A0A0H4I9C8"/>
<comment type="cofactor">
    <cofactor evidence="1">
        <name>Mg(2+)</name>
        <dbReference type="ChEBI" id="CHEBI:18420"/>
    </cofactor>
</comment>
<evidence type="ECO:0000256" key="1">
    <source>
        <dbReference type="PIRNR" id="PIRNR006162"/>
    </source>
</evidence>
<dbReference type="GO" id="GO:0046872">
    <property type="term" value="F:metal ion binding"/>
    <property type="evidence" value="ECO:0007669"/>
    <property type="project" value="UniProtKB-KW"/>
</dbReference>
<dbReference type="Pfam" id="PF04608">
    <property type="entry name" value="PgpA"/>
    <property type="match status" value="1"/>
</dbReference>
<keyword evidence="1" id="KW-1208">Phospholipid metabolism</keyword>
<dbReference type="InterPro" id="IPR026037">
    <property type="entry name" value="PgpA"/>
</dbReference>
<accession>A0A0H4I9C8</accession>
<comment type="function">
    <text evidence="1">Lipid phosphatase which dephosphorylates phosphatidylglycerophosphate (PGP) to phosphatidylglycerol (PG).</text>
</comment>
<dbReference type="KEGG" id="mpq:ABA45_03735"/>
<keyword evidence="2" id="KW-1133">Transmembrane helix</keyword>
<dbReference type="UniPathway" id="UPA00084">
    <property type="reaction ID" value="UER00504"/>
</dbReference>
<comment type="subcellular location">
    <subcellularLocation>
        <location evidence="1">Cell inner membrane</location>
        <topology evidence="1">Multi-pass membrane protein</topology>
    </subcellularLocation>
</comment>
<keyword evidence="1" id="KW-0378">Hydrolase</keyword>
<evidence type="ECO:0000259" key="3">
    <source>
        <dbReference type="Pfam" id="PF04608"/>
    </source>
</evidence>
<keyword evidence="1" id="KW-0479">Metal-binding</keyword>
<sequence>MSQNDFSTGPDLPEGVLPPGFLRDPVHLLAFGFGSGAMPRAPGTWGSLAAVPIWYTFSWLPQPIYWAIVALAFIVGVWLCGKTARDLKVHDHGGIVWDEFVGMWIALGLFPDHIVGVLLAFVMFRLFDIIKPWPINWLDERLPGGFGIMVDDVVAAIMALVCLYLIDLWIMPQVFS</sequence>
<dbReference type="InterPro" id="IPR007686">
    <property type="entry name" value="YutG/PgpA"/>
</dbReference>
<dbReference type="PIRSF" id="PIRSF006162">
    <property type="entry name" value="PgpA"/>
    <property type="match status" value="1"/>
</dbReference>
<proteinExistence type="predicted"/>
<name>A0A0H4I9C8_9GAMM</name>
<evidence type="ECO:0000313" key="4">
    <source>
        <dbReference type="EMBL" id="AKO51647.1"/>
    </source>
</evidence>
<reference evidence="4 5" key="1">
    <citation type="submission" date="2015-05" db="EMBL/GenBank/DDBJ databases">
        <title>Complete genome of Marinobacter psychrophilus strain 20041T isolated from sea-ice of the Canadian Basin.</title>
        <authorList>
            <person name="Song L."/>
            <person name="Ren L."/>
            <person name="Yu Y."/>
            <person name="Wang X."/>
        </authorList>
    </citation>
    <scope>NUCLEOTIDE SEQUENCE [LARGE SCALE GENOMIC DNA]</scope>
    <source>
        <strain evidence="4 5">20041</strain>
    </source>
</reference>
<keyword evidence="1 2" id="KW-0812">Transmembrane</keyword>
<comment type="catalytic activity">
    <reaction evidence="1">
        <text>a 1,2-diacyl-sn-glycero-3-phospho-(1'-sn-glycero-3'-phosphate) + H2O = a 1,2-diacyl-sn-glycero-3-phospho-(1'-sn-glycerol) + phosphate</text>
        <dbReference type="Rhea" id="RHEA:33751"/>
        <dbReference type="ChEBI" id="CHEBI:15377"/>
        <dbReference type="ChEBI" id="CHEBI:43474"/>
        <dbReference type="ChEBI" id="CHEBI:60110"/>
        <dbReference type="ChEBI" id="CHEBI:64716"/>
        <dbReference type="EC" id="3.1.3.27"/>
    </reaction>
</comment>
<feature type="transmembrane region" description="Helical" evidence="2">
    <location>
        <begin position="101"/>
        <end position="124"/>
    </location>
</feature>
<keyword evidence="1" id="KW-0443">Lipid metabolism</keyword>
<dbReference type="EC" id="3.1.3.27" evidence="1"/>
<keyword evidence="1" id="KW-0460">Magnesium</keyword>
<dbReference type="GO" id="GO:0009395">
    <property type="term" value="P:phospholipid catabolic process"/>
    <property type="evidence" value="ECO:0007669"/>
    <property type="project" value="UniProtKB-KW"/>
</dbReference>
<dbReference type="GO" id="GO:0006655">
    <property type="term" value="P:phosphatidylglycerol biosynthetic process"/>
    <property type="evidence" value="ECO:0007669"/>
    <property type="project" value="UniProtKB-UniPathway"/>
</dbReference>
<keyword evidence="1" id="KW-1003">Cell membrane</keyword>
<comment type="pathway">
    <text evidence="1">Phospholipid metabolism; phosphatidylglycerol biosynthesis; phosphatidylglycerol from CDP-diacylglycerol: step 2/2.</text>
</comment>
<keyword evidence="1" id="KW-0442">Lipid degradation</keyword>
<dbReference type="PANTHER" id="PTHR36305">
    <property type="entry name" value="PHOSPHATIDYLGLYCEROPHOSPHATASE A"/>
    <property type="match status" value="1"/>
</dbReference>
<feature type="transmembrane region" description="Helical" evidence="2">
    <location>
        <begin position="144"/>
        <end position="166"/>
    </location>
</feature>
<gene>
    <name evidence="4" type="ORF">ABA45_03735</name>
</gene>
<keyword evidence="1" id="KW-0997">Cell inner membrane</keyword>